<dbReference type="GO" id="GO:0016020">
    <property type="term" value="C:membrane"/>
    <property type="evidence" value="ECO:0007669"/>
    <property type="project" value="InterPro"/>
</dbReference>
<protein>
    <submittedName>
        <fullName evidence="3">T9SS type A sorting domain-containing protein</fullName>
    </submittedName>
</protein>
<sequence length="1076" mass="119106">MNWKSISAKRLFSLFSAFLLSFLPFTTVFAQAITVESGRYQIDNSLKLIVCNQLPDFPTGQQFPIIHFDKDYVFDQSVSAFEIGKSYKVKTGSTTFTLYFTGLPLIEIKTQGSQTISTTDDRTKGTFTLTNGNDPLFTSNMGIRVRGNVSRKFLKKSYNMELWKDPDGNKELETSLLNMREDSKWYLLAMYNEPLRINNATSHALWLNMHKLYYAAKEPDAKPGIRTRYCDVFVNNAYAGVYLFTEPMDRKQLKLKKTGSNGEINGELYKSGGWTGATKFTSLPDPPANPGSEEWAEWEMDYPDPYWNNIYDLVKFVVNSSPEDFKAGLSQKLNTDNLIDYFIFLNLVNANDNIGNNQFLARYKPGEPYFFIPWDLDATYGYSTTFDRSEDTRTIYSNGLFDRLFTLDPNGFKSKMRNRWFALRQNDFSLQTLKNKLGANYNLLTSEGVYERETMKWPGTVQLSDMAVVNSWLEKRLNFLDEYFALFPGNGPEIDLTYFRGEVVPEGKSLKWATRQEAGARQFDVEFSPDGVNFSAVTSVPATGNSPTGQTYQFIHENSGPRAFYRLKLVTDDDRFTYSSSIQIGSNSCAEAPAAPVISANLTDITEGQTVVLSASGCAQTAVWNTGQTGFSVMVRPEVTTVYTAQCRQDVGCESKPSASVKVNVYPNGSLPGNFEGYLGGIDCNSLRGWAWNRNKPNTAVYVEILDGPTVISTAIADDFRQDLKNAGKGNGLHGFTFVIPETLKDNALHTISVRVPGTDFILKDTPKKLTCQGTSNPTPTNQPPVAPVIASLSARINTVFTAVLPAFSDPDSPSLTYTLTGLPGEFTFSASSRTITGMPASAAVLNLTYSASDGSNTSSVTVTLTVTDEATPPPTVTGNFEGYLDKVECGSIRGWVWDRNKPNEPFTVEFFADGQSIGTARADIFRQDLLAAGKGNGNHVYTFTTPDQVKTGQTFQISAKVQGSTYTLKQAPKPLNCAPASRLSTASDDLNAANDLLVTPNPATGGEFEVHFYTATRTTSDVSVVDELGRSWYSKTVEGVGLQRHKVRLSGANGIYVVGVRQGQQLRSRKILIRR</sequence>
<feature type="signal peptide" evidence="1">
    <location>
        <begin position="1"/>
        <end position="30"/>
    </location>
</feature>
<dbReference type="GO" id="GO:0005509">
    <property type="term" value="F:calcium ion binding"/>
    <property type="evidence" value="ECO:0007669"/>
    <property type="project" value="InterPro"/>
</dbReference>
<feature type="chain" id="PRO_5029488502" evidence="1">
    <location>
        <begin position="31"/>
        <end position="1076"/>
    </location>
</feature>
<dbReference type="Pfam" id="PF08757">
    <property type="entry name" value="CotH"/>
    <property type="match status" value="1"/>
</dbReference>
<dbReference type="AlphaFoldDB" id="A0A7K0EMX0"/>
<proteinExistence type="predicted"/>
<dbReference type="SMART" id="SM00736">
    <property type="entry name" value="CADG"/>
    <property type="match status" value="1"/>
</dbReference>
<dbReference type="NCBIfam" id="TIGR04183">
    <property type="entry name" value="Por_Secre_tail"/>
    <property type="match status" value="1"/>
</dbReference>
<dbReference type="RefSeq" id="WP_154176580.1">
    <property type="nucleotide sequence ID" value="NZ_WJXZ01000011.1"/>
</dbReference>
<dbReference type="SUPFAM" id="SSF49313">
    <property type="entry name" value="Cadherin-like"/>
    <property type="match status" value="1"/>
</dbReference>
<organism evidence="3 4">
    <name type="scientific">Larkinella terrae</name>
    <dbReference type="NCBI Taxonomy" id="2025311"/>
    <lineage>
        <taxon>Bacteria</taxon>
        <taxon>Pseudomonadati</taxon>
        <taxon>Bacteroidota</taxon>
        <taxon>Cytophagia</taxon>
        <taxon>Cytophagales</taxon>
        <taxon>Spirosomataceae</taxon>
        <taxon>Larkinella</taxon>
    </lineage>
</organism>
<dbReference type="InterPro" id="IPR026444">
    <property type="entry name" value="Secre_tail"/>
</dbReference>
<dbReference type="InterPro" id="IPR006644">
    <property type="entry name" value="Cadg"/>
</dbReference>
<feature type="domain" description="Dystroglycan-type cadherin-like" evidence="2">
    <location>
        <begin position="785"/>
        <end position="874"/>
    </location>
</feature>
<accession>A0A7K0EMX0</accession>
<evidence type="ECO:0000259" key="2">
    <source>
        <dbReference type="SMART" id="SM00736"/>
    </source>
</evidence>
<reference evidence="3 4" key="1">
    <citation type="journal article" date="2018" name="Antonie Van Leeuwenhoek">
        <title>Larkinella terrae sp. nov., isolated from soil on Jeju Island, South Korea.</title>
        <authorList>
            <person name="Ten L.N."/>
            <person name="Jeon J."/>
            <person name="Park S.J."/>
            <person name="Park S."/>
            <person name="Lee S.Y."/>
            <person name="Kim M.K."/>
            <person name="Jung H.Y."/>
        </authorList>
    </citation>
    <scope>NUCLEOTIDE SEQUENCE [LARGE SCALE GENOMIC DNA]</scope>
    <source>
        <strain evidence="3 4">KCTC 52001</strain>
    </source>
</reference>
<gene>
    <name evidence="3" type="ORF">GJJ30_18020</name>
</gene>
<evidence type="ECO:0000256" key="1">
    <source>
        <dbReference type="SAM" id="SignalP"/>
    </source>
</evidence>
<dbReference type="Gene3D" id="2.60.40.10">
    <property type="entry name" value="Immunoglobulins"/>
    <property type="match status" value="1"/>
</dbReference>
<dbReference type="EMBL" id="WJXZ01000011">
    <property type="protein sequence ID" value="MRS63203.1"/>
    <property type="molecule type" value="Genomic_DNA"/>
</dbReference>
<dbReference type="InterPro" id="IPR014867">
    <property type="entry name" value="Spore_coat_CotH_CotH2/3/7"/>
</dbReference>
<dbReference type="Proteomes" id="UP000441754">
    <property type="component" value="Unassembled WGS sequence"/>
</dbReference>
<keyword evidence="4" id="KW-1185">Reference proteome</keyword>
<evidence type="ECO:0000313" key="3">
    <source>
        <dbReference type="EMBL" id="MRS63203.1"/>
    </source>
</evidence>
<dbReference type="CDD" id="cd11304">
    <property type="entry name" value="Cadherin_repeat"/>
    <property type="match status" value="1"/>
</dbReference>
<keyword evidence="1" id="KW-0732">Signal</keyword>
<evidence type="ECO:0000313" key="4">
    <source>
        <dbReference type="Proteomes" id="UP000441754"/>
    </source>
</evidence>
<dbReference type="OrthoDB" id="9803752at2"/>
<dbReference type="InterPro" id="IPR013783">
    <property type="entry name" value="Ig-like_fold"/>
</dbReference>
<comment type="caution">
    <text evidence="3">The sequence shown here is derived from an EMBL/GenBank/DDBJ whole genome shotgun (WGS) entry which is preliminary data.</text>
</comment>
<dbReference type="InterPro" id="IPR015919">
    <property type="entry name" value="Cadherin-like_sf"/>
</dbReference>
<name>A0A7K0EMX0_9BACT</name>